<evidence type="ECO:0000313" key="4">
    <source>
        <dbReference type="Proteomes" id="UP001595793"/>
    </source>
</evidence>
<dbReference type="Pfam" id="PF00534">
    <property type="entry name" value="Glycos_transf_1"/>
    <property type="match status" value="1"/>
</dbReference>
<dbReference type="EMBL" id="JBHSAS010000006">
    <property type="protein sequence ID" value="MFC4026617.1"/>
    <property type="molecule type" value="Genomic_DNA"/>
</dbReference>
<protein>
    <submittedName>
        <fullName evidence="3">Glycosyltransferase family 4 protein</fullName>
    </submittedName>
</protein>
<keyword evidence="4" id="KW-1185">Reference proteome</keyword>
<organism evidence="3 4">
    <name type="scientific">Zunongwangia endophytica</name>
    <dbReference type="NCBI Taxonomy" id="1808945"/>
    <lineage>
        <taxon>Bacteria</taxon>
        <taxon>Pseudomonadati</taxon>
        <taxon>Bacteroidota</taxon>
        <taxon>Flavobacteriia</taxon>
        <taxon>Flavobacteriales</taxon>
        <taxon>Flavobacteriaceae</taxon>
        <taxon>Zunongwangia</taxon>
    </lineage>
</organism>
<comment type="caution">
    <text evidence="3">The sequence shown here is derived from an EMBL/GenBank/DDBJ whole genome shotgun (WGS) entry which is preliminary data.</text>
</comment>
<dbReference type="InterPro" id="IPR001296">
    <property type="entry name" value="Glyco_trans_1"/>
</dbReference>
<feature type="transmembrane region" description="Helical" evidence="1">
    <location>
        <begin position="83"/>
        <end position="104"/>
    </location>
</feature>
<evidence type="ECO:0000313" key="3">
    <source>
        <dbReference type="EMBL" id="MFC4026617.1"/>
    </source>
</evidence>
<sequence length="391" mass="44882">MQKEVCIITSYFPPETGAASNRIYSLAKGFEANNFKVSVITPLPNYPTGKVFPAYKGKWKDIAEENNLKIYRLWIFASNSKNILFRLLAMLSYSISLLLFFATHKLPSKVVIQSPPLLVAFTCVLFLKNKKKDLIVNISDLWPLAGLELGAFKRNFTYKCLEKIESIIYKRADIILGQSEEIIAHIYQKSTPKKTFLYRNYPEFEIPEIQERTNNEPNSKIKIVYAGLVGMAQGIYKLCTKLDYSTIEFHIYGDGAEKQKIEEYIAKNKHLPIFYHGKLDRTELHLELLKYDFTIVPLVKRIYGSVPSKIFEYAKLGIPTIYFAGGEGGDLVAKYELGYTIAPEDYHALNTQLNHLNSDIISTKNQLRIRKTAAKYFDFELQMKKLIALLH</sequence>
<feature type="domain" description="Glycosyl transferase family 1" evidence="2">
    <location>
        <begin position="217"/>
        <end position="370"/>
    </location>
</feature>
<keyword evidence="1" id="KW-0472">Membrane</keyword>
<dbReference type="RefSeq" id="WP_290235947.1">
    <property type="nucleotide sequence ID" value="NZ_JAUFPZ010000002.1"/>
</dbReference>
<dbReference type="PANTHER" id="PTHR45947:SF3">
    <property type="entry name" value="SULFOQUINOVOSYL TRANSFERASE SQD2"/>
    <property type="match status" value="1"/>
</dbReference>
<dbReference type="PANTHER" id="PTHR45947">
    <property type="entry name" value="SULFOQUINOVOSYL TRANSFERASE SQD2"/>
    <property type="match status" value="1"/>
</dbReference>
<keyword evidence="1" id="KW-0812">Transmembrane</keyword>
<name>A0ABV8H3E3_9FLAO</name>
<dbReference type="SUPFAM" id="SSF53756">
    <property type="entry name" value="UDP-Glycosyltransferase/glycogen phosphorylase"/>
    <property type="match status" value="1"/>
</dbReference>
<dbReference type="InterPro" id="IPR050194">
    <property type="entry name" value="Glycosyltransferase_grp1"/>
</dbReference>
<gene>
    <name evidence="3" type="ORF">ACFOS1_04320</name>
</gene>
<proteinExistence type="predicted"/>
<dbReference type="Proteomes" id="UP001595793">
    <property type="component" value="Unassembled WGS sequence"/>
</dbReference>
<accession>A0ABV8H3E3</accession>
<dbReference type="Gene3D" id="3.40.50.2000">
    <property type="entry name" value="Glycogen Phosphorylase B"/>
    <property type="match status" value="2"/>
</dbReference>
<dbReference type="CDD" id="cd03794">
    <property type="entry name" value="GT4_WbuB-like"/>
    <property type="match status" value="1"/>
</dbReference>
<reference evidence="4" key="1">
    <citation type="journal article" date="2019" name="Int. J. Syst. Evol. Microbiol.">
        <title>The Global Catalogue of Microorganisms (GCM) 10K type strain sequencing project: providing services to taxonomists for standard genome sequencing and annotation.</title>
        <authorList>
            <consortium name="The Broad Institute Genomics Platform"/>
            <consortium name="The Broad Institute Genome Sequencing Center for Infectious Disease"/>
            <person name="Wu L."/>
            <person name="Ma J."/>
        </authorList>
    </citation>
    <scope>NUCLEOTIDE SEQUENCE [LARGE SCALE GENOMIC DNA]</scope>
    <source>
        <strain evidence="4">CECT 9128</strain>
    </source>
</reference>
<keyword evidence="1" id="KW-1133">Transmembrane helix</keyword>
<evidence type="ECO:0000259" key="2">
    <source>
        <dbReference type="Pfam" id="PF00534"/>
    </source>
</evidence>
<evidence type="ECO:0000256" key="1">
    <source>
        <dbReference type="SAM" id="Phobius"/>
    </source>
</evidence>